<comment type="caution">
    <text evidence="9">The sequence shown here is derived from an EMBL/GenBank/DDBJ whole genome shotgun (WGS) entry which is preliminary data.</text>
</comment>
<comment type="subcellular location">
    <subcellularLocation>
        <location evidence="6">Cell outer membrane</location>
        <topology evidence="6">Lipid-anchor</topology>
    </subcellularLocation>
</comment>
<accession>A0A016XHB0</accession>
<dbReference type="EMBL" id="JEMG01000001">
    <property type="protein sequence ID" value="EYC51241.1"/>
    <property type="molecule type" value="Genomic_DNA"/>
</dbReference>
<dbReference type="GO" id="GO:0051205">
    <property type="term" value="P:protein insertion into membrane"/>
    <property type="evidence" value="ECO:0007669"/>
    <property type="project" value="UniProtKB-UniRule"/>
</dbReference>
<dbReference type="NCBIfam" id="TIGR03302">
    <property type="entry name" value="OM_YfiO"/>
    <property type="match status" value="1"/>
</dbReference>
<dbReference type="RefSeq" id="WP_035607273.1">
    <property type="nucleotide sequence ID" value="NZ_JEMG01000001.1"/>
</dbReference>
<gene>
    <name evidence="6" type="primary">bamD</name>
    <name evidence="9" type="ORF">AZ34_09195</name>
</gene>
<name>A0A016XHB0_9BURK</name>
<evidence type="ECO:0000256" key="2">
    <source>
        <dbReference type="ARBA" id="ARBA00023136"/>
    </source>
</evidence>
<evidence type="ECO:0000256" key="7">
    <source>
        <dbReference type="SAM" id="SignalP"/>
    </source>
</evidence>
<reference evidence="9 10" key="1">
    <citation type="submission" date="2014-02" db="EMBL/GenBank/DDBJ databases">
        <title>Draft Genome of Hylemonella gracilis isolated from the Niagara River.</title>
        <authorList>
            <person name="Pawlowski D.R."/>
            <person name="Koudelka G.B."/>
        </authorList>
    </citation>
    <scope>NUCLEOTIDE SEQUENCE [LARGE SCALE GENOMIC DNA]</scope>
    <source>
        <strain evidence="9 10">Niagara R</strain>
    </source>
</reference>
<evidence type="ECO:0000313" key="9">
    <source>
        <dbReference type="EMBL" id="EYC51241.1"/>
    </source>
</evidence>
<sequence>MLRAKLSVVLSVVPSVTLALLLSACSSTPADPTATMKPEEILEQAREEVRNFQYTQAVTLFEKLEGRAAGTPLAQQAQLEKAHAYYKDGQPAQAVVTLDRFMRLHPASPALDYALYLKGLVNFNEDLGLFSFITRQDLSERDQLAAKESWSAFNELVTRFPDSRYSTDARARMIYIVNTLAQYEVHVARYYYSRGAYVAAINRAQQAIADYRTAPALEDALQILVASYDALNMPQLRDDARRVLATNYPNSDYLKGRAIGTPGERNSSWWKLW</sequence>
<keyword evidence="1 6" id="KW-0732">Signal</keyword>
<dbReference type="InterPro" id="IPR011990">
    <property type="entry name" value="TPR-like_helical_dom_sf"/>
</dbReference>
<dbReference type="Proteomes" id="UP000023268">
    <property type="component" value="Unassembled WGS sequence"/>
</dbReference>
<proteinExistence type="inferred from homology"/>
<organism evidence="9 10">
    <name type="scientific">Hylemonella gracilis str. Niagara R</name>
    <dbReference type="NCBI Taxonomy" id="1458275"/>
    <lineage>
        <taxon>Bacteria</taxon>
        <taxon>Pseudomonadati</taxon>
        <taxon>Pseudomonadota</taxon>
        <taxon>Betaproteobacteria</taxon>
        <taxon>Burkholderiales</taxon>
        <taxon>Comamonadaceae</taxon>
        <taxon>Hylemonella</taxon>
    </lineage>
</organism>
<dbReference type="eggNOG" id="COG4105">
    <property type="taxonomic scope" value="Bacteria"/>
</dbReference>
<comment type="subunit">
    <text evidence="6">Part of the Bam complex.</text>
</comment>
<dbReference type="PANTHER" id="PTHR37423">
    <property type="entry name" value="SOLUBLE LYTIC MUREIN TRANSGLYCOSYLASE-RELATED"/>
    <property type="match status" value="1"/>
</dbReference>
<dbReference type="SUPFAM" id="SSF48452">
    <property type="entry name" value="TPR-like"/>
    <property type="match status" value="2"/>
</dbReference>
<keyword evidence="5 6" id="KW-0449">Lipoprotein</keyword>
<dbReference type="OrthoDB" id="9779191at2"/>
<evidence type="ECO:0000256" key="5">
    <source>
        <dbReference type="ARBA" id="ARBA00023288"/>
    </source>
</evidence>
<evidence type="ECO:0000256" key="6">
    <source>
        <dbReference type="HAMAP-Rule" id="MF_00922"/>
    </source>
</evidence>
<evidence type="ECO:0000256" key="4">
    <source>
        <dbReference type="ARBA" id="ARBA00023237"/>
    </source>
</evidence>
<keyword evidence="4 6" id="KW-0998">Cell outer membrane</keyword>
<dbReference type="InterPro" id="IPR017689">
    <property type="entry name" value="BamD"/>
</dbReference>
<feature type="chain" id="PRO_5008979308" description="Outer membrane protein assembly factor BamD" evidence="7">
    <location>
        <begin position="30"/>
        <end position="273"/>
    </location>
</feature>
<evidence type="ECO:0000256" key="1">
    <source>
        <dbReference type="ARBA" id="ARBA00022729"/>
    </source>
</evidence>
<keyword evidence="3 6" id="KW-0564">Palmitate</keyword>
<evidence type="ECO:0000259" key="8">
    <source>
        <dbReference type="Pfam" id="PF13525"/>
    </source>
</evidence>
<keyword evidence="2 6" id="KW-0472">Membrane</keyword>
<dbReference type="PROSITE" id="PS51257">
    <property type="entry name" value="PROKAR_LIPOPROTEIN"/>
    <property type="match status" value="1"/>
</dbReference>
<comment type="similarity">
    <text evidence="6">Belongs to the BamD family.</text>
</comment>
<dbReference type="GO" id="GO:1990063">
    <property type="term" value="C:Bam protein complex"/>
    <property type="evidence" value="ECO:0007669"/>
    <property type="project" value="TreeGrafter"/>
</dbReference>
<dbReference type="Pfam" id="PF13525">
    <property type="entry name" value="YfiO"/>
    <property type="match status" value="1"/>
</dbReference>
<feature type="signal peptide" evidence="7">
    <location>
        <begin position="1"/>
        <end position="29"/>
    </location>
</feature>
<dbReference type="AlphaFoldDB" id="A0A016XHB0"/>
<dbReference type="InterPro" id="IPR039565">
    <property type="entry name" value="BamD-like"/>
</dbReference>
<dbReference type="HAMAP" id="MF_00922">
    <property type="entry name" value="OM_assembly_BamD"/>
    <property type="match status" value="1"/>
</dbReference>
<evidence type="ECO:0000256" key="3">
    <source>
        <dbReference type="ARBA" id="ARBA00023139"/>
    </source>
</evidence>
<dbReference type="STRING" id="1458275.AZ34_09195"/>
<dbReference type="PANTHER" id="PTHR37423:SF1">
    <property type="entry name" value="OUTER MEMBRANE PROTEIN ASSEMBLY FACTOR BAMD"/>
    <property type="match status" value="1"/>
</dbReference>
<comment type="function">
    <text evidence="6">Part of the outer membrane protein assembly complex, which is involved in assembly and insertion of beta-barrel proteins into the outer membrane.</text>
</comment>
<dbReference type="Gene3D" id="1.25.40.10">
    <property type="entry name" value="Tetratricopeptide repeat domain"/>
    <property type="match status" value="1"/>
</dbReference>
<feature type="domain" description="Outer membrane lipoprotein BamD-like" evidence="8">
    <location>
        <begin position="36"/>
        <end position="240"/>
    </location>
</feature>
<protein>
    <recommendedName>
        <fullName evidence="6">Outer membrane protein assembly factor BamD</fullName>
    </recommendedName>
</protein>
<evidence type="ECO:0000313" key="10">
    <source>
        <dbReference type="Proteomes" id="UP000023268"/>
    </source>
</evidence>
<dbReference type="GO" id="GO:0043165">
    <property type="term" value="P:Gram-negative-bacterium-type cell outer membrane assembly"/>
    <property type="evidence" value="ECO:0007669"/>
    <property type="project" value="UniProtKB-UniRule"/>
</dbReference>
<dbReference type="CDD" id="cd15830">
    <property type="entry name" value="BamD"/>
    <property type="match status" value="1"/>
</dbReference>